<dbReference type="InterPro" id="IPR042063">
    <property type="entry name" value="Ubi_acti_E1_SCCH"/>
</dbReference>
<accession>A0A9N9X9A1</accession>
<dbReference type="AlphaFoldDB" id="A0A9N9X9A1"/>
<evidence type="ECO:0000313" key="4">
    <source>
        <dbReference type="EMBL" id="CAG9832471.1"/>
    </source>
</evidence>
<dbReference type="EMBL" id="OU898278">
    <property type="protein sequence ID" value="CAG9832471.1"/>
    <property type="molecule type" value="Genomic_DNA"/>
</dbReference>
<dbReference type="Gene3D" id="1.10.10.2660">
    <property type="entry name" value="Ubiquitin-activating enzyme E1, SCCH domain"/>
    <property type="match status" value="1"/>
</dbReference>
<dbReference type="Pfam" id="PF10585">
    <property type="entry name" value="UBA_E1_SCCH"/>
    <property type="match status" value="1"/>
</dbReference>
<proteinExistence type="inferred from homology"/>
<gene>
    <name evidence="4" type="ORF">DIABBA_LOCUS5948</name>
</gene>
<protein>
    <recommendedName>
        <fullName evidence="3">Ubiquitin-activating enzyme SCCH domain-containing protein</fullName>
    </recommendedName>
</protein>
<dbReference type="OrthoDB" id="10252231at2759"/>
<evidence type="ECO:0000256" key="1">
    <source>
        <dbReference type="ARBA" id="ARBA00004906"/>
    </source>
</evidence>
<organism evidence="4 5">
    <name type="scientific">Diabrotica balteata</name>
    <name type="common">Banded cucumber beetle</name>
    <dbReference type="NCBI Taxonomy" id="107213"/>
    <lineage>
        <taxon>Eukaryota</taxon>
        <taxon>Metazoa</taxon>
        <taxon>Ecdysozoa</taxon>
        <taxon>Arthropoda</taxon>
        <taxon>Hexapoda</taxon>
        <taxon>Insecta</taxon>
        <taxon>Pterygota</taxon>
        <taxon>Neoptera</taxon>
        <taxon>Endopterygota</taxon>
        <taxon>Coleoptera</taxon>
        <taxon>Polyphaga</taxon>
        <taxon>Cucujiformia</taxon>
        <taxon>Chrysomeloidea</taxon>
        <taxon>Chrysomelidae</taxon>
        <taxon>Galerucinae</taxon>
        <taxon>Diabroticina</taxon>
        <taxon>Diabroticites</taxon>
        <taxon>Diabrotica</taxon>
    </lineage>
</organism>
<dbReference type="Proteomes" id="UP001153709">
    <property type="component" value="Chromosome 3"/>
</dbReference>
<evidence type="ECO:0000259" key="3">
    <source>
        <dbReference type="Pfam" id="PF10585"/>
    </source>
</evidence>
<keyword evidence="5" id="KW-1185">Reference proteome</keyword>
<feature type="domain" description="Ubiquitin-activating enzyme SCCH" evidence="3">
    <location>
        <begin position="7"/>
        <end position="71"/>
    </location>
</feature>
<evidence type="ECO:0000313" key="5">
    <source>
        <dbReference type="Proteomes" id="UP001153709"/>
    </source>
</evidence>
<dbReference type="SUPFAM" id="SSF69572">
    <property type="entry name" value="Activating enzymes of the ubiquitin-like proteins"/>
    <property type="match status" value="1"/>
</dbReference>
<comment type="pathway">
    <text evidence="1">Protein modification; protein ubiquitination.</text>
</comment>
<sequence>MAMNGNNVDLDRVSQIKEELPSVAELGGLRLTPLEFEKDDDTNFHMDFIVAASNLRAANYKIPPADRHKSKLIAGKIIPAIATTTSVVAGMVCLELYKLARSVTSLAPFKNNFMNL</sequence>
<reference evidence="4" key="1">
    <citation type="submission" date="2022-01" db="EMBL/GenBank/DDBJ databases">
        <authorList>
            <person name="King R."/>
        </authorList>
    </citation>
    <scope>NUCLEOTIDE SEQUENCE</scope>
</reference>
<dbReference type="InterPro" id="IPR035985">
    <property type="entry name" value="Ubiquitin-activating_enz"/>
</dbReference>
<comment type="similarity">
    <text evidence="2">Belongs to the ubiquitin-activating E1 family.</text>
</comment>
<name>A0A9N9X9A1_DIABA</name>
<dbReference type="InterPro" id="IPR019572">
    <property type="entry name" value="UBA_E1_SCCH"/>
</dbReference>
<dbReference type="GO" id="GO:0008641">
    <property type="term" value="F:ubiquitin-like modifier activating enzyme activity"/>
    <property type="evidence" value="ECO:0007669"/>
    <property type="project" value="InterPro"/>
</dbReference>
<evidence type="ECO:0000256" key="2">
    <source>
        <dbReference type="ARBA" id="ARBA00005673"/>
    </source>
</evidence>